<feature type="domain" description="SAM-dependent MTase RsmB/NOP-type" evidence="7">
    <location>
        <begin position="13"/>
        <end position="272"/>
    </location>
</feature>
<dbReference type="PROSITE" id="PS51686">
    <property type="entry name" value="SAM_MT_RSMB_NOP"/>
    <property type="match status" value="1"/>
</dbReference>
<dbReference type="EMBL" id="QKRB01000043">
    <property type="protein sequence ID" value="PZD96038.1"/>
    <property type="molecule type" value="Genomic_DNA"/>
</dbReference>
<dbReference type="InterPro" id="IPR001678">
    <property type="entry name" value="MeTrfase_RsmB-F_NOP2_dom"/>
</dbReference>
<dbReference type="GO" id="GO:0001510">
    <property type="term" value="P:RNA methylation"/>
    <property type="evidence" value="ECO:0007669"/>
    <property type="project" value="InterPro"/>
</dbReference>
<keyword evidence="1" id="KW-0963">Cytoplasm</keyword>
<feature type="binding site" evidence="6">
    <location>
        <begin position="103"/>
        <end position="109"/>
    </location>
    <ligand>
        <name>S-adenosyl-L-methionine</name>
        <dbReference type="ChEBI" id="CHEBI:59789"/>
    </ligand>
</feature>
<dbReference type="AlphaFoldDB" id="A0A2W1L726"/>
<dbReference type="Gene3D" id="3.40.50.150">
    <property type="entry name" value="Vaccinia Virus protein VP39"/>
    <property type="match status" value="1"/>
</dbReference>
<name>A0A2W1L726_9BACL</name>
<proteinExistence type="inferred from homology"/>
<dbReference type="InterPro" id="IPR029063">
    <property type="entry name" value="SAM-dependent_MTases_sf"/>
</dbReference>
<dbReference type="Proteomes" id="UP000249522">
    <property type="component" value="Unassembled WGS sequence"/>
</dbReference>
<reference evidence="8 9" key="1">
    <citation type="submission" date="2018-06" db="EMBL/GenBank/DDBJ databases">
        <title>Paenibacillus imtechensis sp. nov.</title>
        <authorList>
            <person name="Pinnaka A.K."/>
            <person name="Singh H."/>
            <person name="Kaur M."/>
        </authorList>
    </citation>
    <scope>NUCLEOTIDE SEQUENCE [LARGE SCALE GENOMIC DNA]</scope>
    <source>
        <strain evidence="8 9">SMB1</strain>
    </source>
</reference>
<evidence type="ECO:0000256" key="5">
    <source>
        <dbReference type="ARBA" id="ARBA00022884"/>
    </source>
</evidence>
<dbReference type="InterPro" id="IPR031340">
    <property type="entry name" value="RsmF_methylt_CI"/>
</dbReference>
<protein>
    <submittedName>
        <fullName evidence="8">RNA methyltransferase</fullName>
    </submittedName>
</protein>
<gene>
    <name evidence="8" type="ORF">DNH61_11130</name>
</gene>
<dbReference type="InterPro" id="IPR023267">
    <property type="entry name" value="RCMT"/>
</dbReference>
<keyword evidence="2 6" id="KW-0489">Methyltransferase</keyword>
<keyword evidence="5 6" id="KW-0694">RNA-binding</keyword>
<feature type="binding site" evidence="6">
    <location>
        <position position="127"/>
    </location>
    <ligand>
        <name>S-adenosyl-L-methionine</name>
        <dbReference type="ChEBI" id="CHEBI:59789"/>
    </ligand>
</feature>
<evidence type="ECO:0000256" key="1">
    <source>
        <dbReference type="ARBA" id="ARBA00022490"/>
    </source>
</evidence>
<dbReference type="Pfam" id="PF17126">
    <property type="entry name" value="RsmF_methylt_CI"/>
    <property type="match status" value="1"/>
</dbReference>
<dbReference type="Gene3D" id="2.30.130.60">
    <property type="match status" value="1"/>
</dbReference>
<dbReference type="GO" id="GO:0003723">
    <property type="term" value="F:RNA binding"/>
    <property type="evidence" value="ECO:0007669"/>
    <property type="project" value="UniProtKB-UniRule"/>
</dbReference>
<feature type="binding site" evidence="6">
    <location>
        <position position="172"/>
    </location>
    <ligand>
        <name>S-adenosyl-L-methionine</name>
        <dbReference type="ChEBI" id="CHEBI:59789"/>
    </ligand>
</feature>
<dbReference type="InterPro" id="IPR049560">
    <property type="entry name" value="MeTrfase_RsmB-F_NOP2_cat"/>
</dbReference>
<dbReference type="OrthoDB" id="9810297at2"/>
<dbReference type="Pfam" id="PF13636">
    <property type="entry name" value="Methyltranf_PUA"/>
    <property type="match status" value="1"/>
</dbReference>
<comment type="caution">
    <text evidence="6">Lacks conserved residue(s) required for the propagation of feature annotation.</text>
</comment>
<dbReference type="Pfam" id="PF01189">
    <property type="entry name" value="Methyltr_RsmB-F"/>
    <property type="match status" value="1"/>
</dbReference>
<dbReference type="CDD" id="cd21147">
    <property type="entry name" value="RsmF_methylt_CTD1"/>
    <property type="match status" value="1"/>
</dbReference>
<keyword evidence="4 6" id="KW-0949">S-adenosyl-L-methionine</keyword>
<evidence type="ECO:0000256" key="6">
    <source>
        <dbReference type="PROSITE-ProRule" id="PRU01023"/>
    </source>
</evidence>
<feature type="active site" description="Nucleophile" evidence="6">
    <location>
        <position position="225"/>
    </location>
</feature>
<comment type="caution">
    <text evidence="8">The sequence shown here is derived from an EMBL/GenBank/DDBJ whole genome shotgun (WGS) entry which is preliminary data.</text>
</comment>
<dbReference type="InterPro" id="IPR027391">
    <property type="entry name" value="Nol1_Nop2_Fmu_2"/>
</dbReference>
<dbReference type="Pfam" id="PF17125">
    <property type="entry name" value="Methyltr_RsmF_N"/>
    <property type="match status" value="1"/>
</dbReference>
<organism evidence="8 9">
    <name type="scientific">Paenibacillus sambharensis</name>
    <dbReference type="NCBI Taxonomy" id="1803190"/>
    <lineage>
        <taxon>Bacteria</taxon>
        <taxon>Bacillati</taxon>
        <taxon>Bacillota</taxon>
        <taxon>Bacilli</taxon>
        <taxon>Bacillales</taxon>
        <taxon>Paenibacillaceae</taxon>
        <taxon>Paenibacillus</taxon>
    </lineage>
</organism>
<dbReference type="PRINTS" id="PR02008">
    <property type="entry name" value="RCMTFAMILY"/>
</dbReference>
<dbReference type="CDD" id="cd02440">
    <property type="entry name" value="AdoMet_MTases"/>
    <property type="match status" value="1"/>
</dbReference>
<dbReference type="GO" id="GO:0008173">
    <property type="term" value="F:RNA methyltransferase activity"/>
    <property type="evidence" value="ECO:0007669"/>
    <property type="project" value="InterPro"/>
</dbReference>
<sequence length="451" mass="49056">MQGLLGEAAAAAFLQSYKEARTYGLRIHPGKLEPQPDVLRSIHSLFKLEPVPWCDTGYYYDEFTRPGRHPYHDAGLYYIQEPSAMSAAELLDPQPGETILDLAAAPGGKSTQIAGKMNGQGLLISNEIHPARAKILSENIERLGFANTVVTNETPDRLSARFPEFFDRILLDSPCSGEGMFRKDPDAVAEWSPGHVEMCASRSSDILRHAALMLKPGGILVYSTCTFNRSENESVIEAFTASHPAFAIEQLERIWPHEQRGEGHFVARLRKLDSQAADAKLHHPVSHPAQAKGRKGQATAPSAAAELELFLRFAADFAPGFSLSQHGEPVRFGDALYWLPRDIDKRFTAASLPGLKLARGGLHLCDIRKNRAEPSHALAKHVSPGDAAWVQSASADDPDTTAYLRGETIPAGSGCSGWGIVAVDGCPLGWGKANGGQIKNHYPKGLRRMGV</sequence>
<dbReference type="InterPro" id="IPR031341">
    <property type="entry name" value="Methyltr_RsmF_N"/>
</dbReference>
<keyword evidence="3 6" id="KW-0808">Transferase</keyword>
<evidence type="ECO:0000256" key="2">
    <source>
        <dbReference type="ARBA" id="ARBA00022603"/>
    </source>
</evidence>
<comment type="similarity">
    <text evidence="6">Belongs to the class I-like SAM-binding methyltransferase superfamily. RsmB/NOP family.</text>
</comment>
<dbReference type="Gene3D" id="3.30.70.1170">
    <property type="entry name" value="Sun protein, domain 3"/>
    <property type="match status" value="1"/>
</dbReference>
<dbReference type="PANTHER" id="PTHR22807">
    <property type="entry name" value="NOP2 YEAST -RELATED NOL1/NOP2/FMU SUN DOMAIN-CONTAINING"/>
    <property type="match status" value="1"/>
</dbReference>
<evidence type="ECO:0000256" key="3">
    <source>
        <dbReference type="ARBA" id="ARBA00022679"/>
    </source>
</evidence>
<keyword evidence="9" id="KW-1185">Reference proteome</keyword>
<evidence type="ECO:0000313" key="8">
    <source>
        <dbReference type="EMBL" id="PZD96038.1"/>
    </source>
</evidence>
<accession>A0A2W1L726</accession>
<dbReference type="SUPFAM" id="SSF53335">
    <property type="entry name" value="S-adenosyl-L-methionine-dependent methyltransferases"/>
    <property type="match status" value="1"/>
</dbReference>
<evidence type="ECO:0000259" key="7">
    <source>
        <dbReference type="PROSITE" id="PS51686"/>
    </source>
</evidence>
<evidence type="ECO:0000313" key="9">
    <source>
        <dbReference type="Proteomes" id="UP000249522"/>
    </source>
</evidence>
<dbReference type="PANTHER" id="PTHR22807:SF30">
    <property type="entry name" value="28S RRNA (CYTOSINE(4447)-C(5))-METHYLTRANSFERASE-RELATED"/>
    <property type="match status" value="1"/>
</dbReference>
<evidence type="ECO:0000256" key="4">
    <source>
        <dbReference type="ARBA" id="ARBA00022691"/>
    </source>
</evidence>